<dbReference type="GO" id="GO:0003677">
    <property type="term" value="F:DNA binding"/>
    <property type="evidence" value="ECO:0007669"/>
    <property type="project" value="UniProtKB-KW"/>
</dbReference>
<organism evidence="7 8">
    <name type="scientific">Priestia aryabhattai</name>
    <name type="common">Bacillus aryabhattai</name>
    <dbReference type="NCBI Taxonomy" id="412384"/>
    <lineage>
        <taxon>Bacteria</taxon>
        <taxon>Bacillati</taxon>
        <taxon>Bacillota</taxon>
        <taxon>Bacilli</taxon>
        <taxon>Bacillales</taxon>
        <taxon>Bacillaceae</taxon>
        <taxon>Priestia</taxon>
    </lineage>
</organism>
<dbReference type="SUPFAM" id="SSF46955">
    <property type="entry name" value="Putative DNA-binding domain"/>
    <property type="match status" value="1"/>
</dbReference>
<keyword evidence="1" id="KW-0678">Repressor</keyword>
<dbReference type="Pfam" id="PF13411">
    <property type="entry name" value="MerR_1"/>
    <property type="match status" value="1"/>
</dbReference>
<feature type="coiled-coil region" evidence="5">
    <location>
        <begin position="89"/>
        <end position="116"/>
    </location>
</feature>
<dbReference type="Gene3D" id="1.10.1660.10">
    <property type="match status" value="1"/>
</dbReference>
<dbReference type="EMBL" id="JACJHT010000010">
    <property type="protein sequence ID" value="MBA9042255.1"/>
    <property type="molecule type" value="Genomic_DNA"/>
</dbReference>
<evidence type="ECO:0000313" key="7">
    <source>
        <dbReference type="EMBL" id="MBA9042255.1"/>
    </source>
</evidence>
<dbReference type="Proteomes" id="UP000543174">
    <property type="component" value="Unassembled WGS sequence"/>
</dbReference>
<dbReference type="GO" id="GO:0003700">
    <property type="term" value="F:DNA-binding transcription factor activity"/>
    <property type="evidence" value="ECO:0007669"/>
    <property type="project" value="InterPro"/>
</dbReference>
<keyword evidence="3 7" id="KW-0238">DNA-binding</keyword>
<evidence type="ECO:0000259" key="6">
    <source>
        <dbReference type="PROSITE" id="PS50937"/>
    </source>
</evidence>
<evidence type="ECO:0000313" key="8">
    <source>
        <dbReference type="Proteomes" id="UP000543174"/>
    </source>
</evidence>
<name>A0A7W3NFV9_PRIAR</name>
<comment type="caution">
    <text evidence="7">The sequence shown here is derived from an EMBL/GenBank/DDBJ whole genome shotgun (WGS) entry which is preliminary data.</text>
</comment>
<evidence type="ECO:0000256" key="4">
    <source>
        <dbReference type="ARBA" id="ARBA00023163"/>
    </source>
</evidence>
<dbReference type="InterPro" id="IPR047057">
    <property type="entry name" value="MerR_fam"/>
</dbReference>
<sequence>MFNNLDEEVVYTLKDTVKLTGLSIDLVRLYEKEFNLQIQRTEGGHRRYTKQNIDLLIEIKKRIQEQNWSYKMINQWLQGEIIPESIEVQSKLEKKVESLEDKVQELLNRSEKDEQFQFALIQRLDEQSKLIRQLTEKLSSQDKYIENNLEKRDEKLTNAIREISDTKKLIAAAQENLESKPKSFWHRIFRG</sequence>
<protein>
    <submittedName>
        <fullName evidence="7">DNA-binding transcriptional MerR regulator</fullName>
    </submittedName>
</protein>
<dbReference type="PANTHER" id="PTHR30204">
    <property type="entry name" value="REDOX-CYCLING DRUG-SENSING TRANSCRIPTIONAL ACTIVATOR SOXR"/>
    <property type="match status" value="1"/>
</dbReference>
<feature type="domain" description="HTH merR-type" evidence="6">
    <location>
        <begin position="18"/>
        <end position="79"/>
    </location>
</feature>
<dbReference type="AlphaFoldDB" id="A0A7W3NFV9"/>
<dbReference type="PANTHER" id="PTHR30204:SF69">
    <property type="entry name" value="MERR-FAMILY TRANSCRIPTIONAL REGULATOR"/>
    <property type="match status" value="1"/>
</dbReference>
<evidence type="ECO:0000256" key="5">
    <source>
        <dbReference type="SAM" id="Coils"/>
    </source>
</evidence>
<accession>A0A7W3NFV9</accession>
<dbReference type="InterPro" id="IPR025052">
    <property type="entry name" value="DUF3967"/>
</dbReference>
<evidence type="ECO:0000256" key="1">
    <source>
        <dbReference type="ARBA" id="ARBA00022491"/>
    </source>
</evidence>
<proteinExistence type="predicted"/>
<keyword evidence="5" id="KW-0175">Coiled coil</keyword>
<dbReference type="PROSITE" id="PS50937">
    <property type="entry name" value="HTH_MERR_2"/>
    <property type="match status" value="1"/>
</dbReference>
<gene>
    <name evidence="7" type="ORF">HNP21_005390</name>
</gene>
<dbReference type="InterPro" id="IPR000551">
    <property type="entry name" value="MerR-type_HTH_dom"/>
</dbReference>
<keyword evidence="8" id="KW-1185">Reference proteome</keyword>
<evidence type="ECO:0000256" key="2">
    <source>
        <dbReference type="ARBA" id="ARBA00023015"/>
    </source>
</evidence>
<dbReference type="InterPro" id="IPR009061">
    <property type="entry name" value="DNA-bd_dom_put_sf"/>
</dbReference>
<keyword evidence="4" id="KW-0804">Transcription</keyword>
<evidence type="ECO:0000256" key="3">
    <source>
        <dbReference type="ARBA" id="ARBA00023125"/>
    </source>
</evidence>
<reference evidence="7" key="1">
    <citation type="submission" date="2020-08" db="EMBL/GenBank/DDBJ databases">
        <title>Functional genomics of gut bacteria from endangered species of beetles.</title>
        <authorList>
            <person name="Carlos-Shanley C."/>
        </authorList>
    </citation>
    <scope>NUCLEOTIDE SEQUENCE [LARGE SCALE GENOMIC DNA]</scope>
    <source>
        <strain evidence="7">S00060</strain>
    </source>
</reference>
<dbReference type="Pfam" id="PF13152">
    <property type="entry name" value="DUF3967"/>
    <property type="match status" value="1"/>
</dbReference>
<dbReference type="RefSeq" id="WP_097813202.1">
    <property type="nucleotide sequence ID" value="NZ_JACJHT010000010.1"/>
</dbReference>
<keyword evidence="2" id="KW-0805">Transcription regulation</keyword>